<dbReference type="Pfam" id="PF00246">
    <property type="entry name" value="Peptidase_M14"/>
    <property type="match status" value="1"/>
</dbReference>
<accession>E4YJ20</accession>
<dbReference type="Gene3D" id="3.40.630.10">
    <property type="entry name" value="Zn peptidases"/>
    <property type="match status" value="1"/>
</dbReference>
<feature type="active site" description="Proton donor/acceptor" evidence="11">
    <location>
        <position position="397"/>
    </location>
</feature>
<comment type="similarity">
    <text evidence="2 11">Belongs to the peptidase M14 family.</text>
</comment>
<dbReference type="PRINTS" id="PR00765">
    <property type="entry name" value="CRBOXYPTASEA"/>
</dbReference>
<evidence type="ECO:0000256" key="1">
    <source>
        <dbReference type="ARBA" id="ARBA00001947"/>
    </source>
</evidence>
<dbReference type="PANTHER" id="PTHR11705">
    <property type="entry name" value="PROTEASE FAMILY M14 CARBOXYPEPTIDASE A,B"/>
    <property type="match status" value="1"/>
</dbReference>
<dbReference type="SUPFAM" id="SSF54897">
    <property type="entry name" value="Protease propeptides/inhibitors"/>
    <property type="match status" value="1"/>
</dbReference>
<evidence type="ECO:0000256" key="7">
    <source>
        <dbReference type="ARBA" id="ARBA00022801"/>
    </source>
</evidence>
<dbReference type="GO" id="GO:0004181">
    <property type="term" value="F:metallocarboxypeptidase activity"/>
    <property type="evidence" value="ECO:0007669"/>
    <property type="project" value="InterPro"/>
</dbReference>
<evidence type="ECO:0000256" key="6">
    <source>
        <dbReference type="ARBA" id="ARBA00022729"/>
    </source>
</evidence>
<keyword evidence="3" id="KW-0121">Carboxypeptidase</keyword>
<protein>
    <recommendedName>
        <fullName evidence="12">Peptidase M14 domain-containing protein</fullName>
    </recommendedName>
</protein>
<name>E4YJ20_OIKDI</name>
<dbReference type="PANTHER" id="PTHR11705:SF143">
    <property type="entry name" value="SLL0236 PROTEIN"/>
    <property type="match status" value="1"/>
</dbReference>
<keyword evidence="5" id="KW-0479">Metal-binding</keyword>
<dbReference type="InterPro" id="IPR057246">
    <property type="entry name" value="CARBOXYPEPT_ZN_1"/>
</dbReference>
<dbReference type="Gene3D" id="3.30.70.340">
    <property type="entry name" value="Metallocarboxypeptidase-like"/>
    <property type="match status" value="1"/>
</dbReference>
<evidence type="ECO:0000256" key="5">
    <source>
        <dbReference type="ARBA" id="ARBA00022723"/>
    </source>
</evidence>
<keyword evidence="10" id="KW-1015">Disulfide bond</keyword>
<keyword evidence="8" id="KW-0862">Zinc</keyword>
<dbReference type="GO" id="GO:0008270">
    <property type="term" value="F:zinc ion binding"/>
    <property type="evidence" value="ECO:0007669"/>
    <property type="project" value="InterPro"/>
</dbReference>
<dbReference type="EMBL" id="FN654634">
    <property type="protein sequence ID" value="CBY35481.1"/>
    <property type="molecule type" value="Genomic_DNA"/>
</dbReference>
<evidence type="ECO:0000256" key="10">
    <source>
        <dbReference type="ARBA" id="ARBA00023157"/>
    </source>
</evidence>
<dbReference type="FunFam" id="3.40.630.10:FF:000084">
    <property type="entry name" value="Carboxypeptidase B2"/>
    <property type="match status" value="1"/>
</dbReference>
<dbReference type="InterPro" id="IPR000834">
    <property type="entry name" value="Peptidase_M14"/>
</dbReference>
<evidence type="ECO:0000256" key="3">
    <source>
        <dbReference type="ARBA" id="ARBA00022645"/>
    </source>
</evidence>
<dbReference type="SUPFAM" id="SSF53187">
    <property type="entry name" value="Zn-dependent exopeptidases"/>
    <property type="match status" value="1"/>
</dbReference>
<evidence type="ECO:0000256" key="4">
    <source>
        <dbReference type="ARBA" id="ARBA00022670"/>
    </source>
</evidence>
<proteinExistence type="inferred from homology"/>
<evidence type="ECO:0000313" key="13">
    <source>
        <dbReference type="EMBL" id="CBY35481.1"/>
    </source>
</evidence>
<organism evidence="13">
    <name type="scientific">Oikopleura dioica</name>
    <name type="common">Tunicate</name>
    <dbReference type="NCBI Taxonomy" id="34765"/>
    <lineage>
        <taxon>Eukaryota</taxon>
        <taxon>Metazoa</taxon>
        <taxon>Chordata</taxon>
        <taxon>Tunicata</taxon>
        <taxon>Appendicularia</taxon>
        <taxon>Copelata</taxon>
        <taxon>Oikopleuridae</taxon>
        <taxon>Oikopleura</taxon>
    </lineage>
</organism>
<feature type="domain" description="Peptidase M14" evidence="12">
    <location>
        <begin position="113"/>
        <end position="431"/>
    </location>
</feature>
<evidence type="ECO:0000259" key="12">
    <source>
        <dbReference type="PROSITE" id="PS52035"/>
    </source>
</evidence>
<evidence type="ECO:0000256" key="11">
    <source>
        <dbReference type="PROSITE-ProRule" id="PRU01379"/>
    </source>
</evidence>
<evidence type="ECO:0000256" key="9">
    <source>
        <dbReference type="ARBA" id="ARBA00023049"/>
    </source>
</evidence>
<dbReference type="InterPro" id="IPR036990">
    <property type="entry name" value="M14A-like_propep"/>
</dbReference>
<evidence type="ECO:0000256" key="8">
    <source>
        <dbReference type="ARBA" id="ARBA00022833"/>
    </source>
</evidence>
<dbReference type="GO" id="GO:0005615">
    <property type="term" value="C:extracellular space"/>
    <property type="evidence" value="ECO:0007669"/>
    <property type="project" value="TreeGrafter"/>
</dbReference>
<gene>
    <name evidence="13" type="ORF">GSOID_T00027294001</name>
</gene>
<keyword evidence="9" id="KW-0482">Metalloprotease</keyword>
<reference evidence="13" key="1">
    <citation type="journal article" date="2010" name="Science">
        <title>Plasticity of animal genome architecture unmasked by rapid evolution of a pelagic tunicate.</title>
        <authorList>
            <person name="Denoeud F."/>
            <person name="Henriet S."/>
            <person name="Mungpakdee S."/>
            <person name="Aury J.M."/>
            <person name="Da Silva C."/>
            <person name="Brinkmann H."/>
            <person name="Mikhaleva J."/>
            <person name="Olsen L.C."/>
            <person name="Jubin C."/>
            <person name="Canestro C."/>
            <person name="Bouquet J.M."/>
            <person name="Danks G."/>
            <person name="Poulain J."/>
            <person name="Campsteijn C."/>
            <person name="Adamski M."/>
            <person name="Cross I."/>
            <person name="Yadetie F."/>
            <person name="Muffato M."/>
            <person name="Louis A."/>
            <person name="Butcher S."/>
            <person name="Tsagkogeorga G."/>
            <person name="Konrad A."/>
            <person name="Singh S."/>
            <person name="Jensen M.F."/>
            <person name="Cong E.H."/>
            <person name="Eikeseth-Otteraa H."/>
            <person name="Noel B."/>
            <person name="Anthouard V."/>
            <person name="Porcel B.M."/>
            <person name="Kachouri-Lafond R."/>
            <person name="Nishino A."/>
            <person name="Ugolini M."/>
            <person name="Chourrout P."/>
            <person name="Nishida H."/>
            <person name="Aasland R."/>
            <person name="Huzurbazar S."/>
            <person name="Westhof E."/>
            <person name="Delsuc F."/>
            <person name="Lehrach H."/>
            <person name="Reinhardt R."/>
            <person name="Weissenbach J."/>
            <person name="Roy S.W."/>
            <person name="Artiguenave F."/>
            <person name="Postlethwait J.H."/>
            <person name="Manak J.R."/>
            <person name="Thompson E.M."/>
            <person name="Jaillon O."/>
            <person name="Du Pasquier L."/>
            <person name="Boudinot P."/>
            <person name="Liberles D.A."/>
            <person name="Volff J.N."/>
            <person name="Philippe H."/>
            <person name="Lenhard B."/>
            <person name="Roest Crollius H."/>
            <person name="Wincker P."/>
            <person name="Chourrout D."/>
        </authorList>
    </citation>
    <scope>NUCLEOTIDE SEQUENCE [LARGE SCALE GENOMIC DNA]</scope>
</reference>
<dbReference type="SMART" id="SM00631">
    <property type="entry name" value="Zn_pept"/>
    <property type="match status" value="1"/>
</dbReference>
<sequence>MKFALLLTSVALSEKDYHGFKVIRASWESSEQTELVGSVLERLDTINLWQPESFENINYTRTVDFLVSEKEAFEFKRRVGNGADVVTLIEDAGDIIAHQATEQKRATRGLRGASYPYDQFLTYSQLEEWILANDDGELMSSEIIGETYEGRNIYGVHLGDQDPTSNKKKVFMECNIHAREWITPSTCKYFIYMLKSAKNGVDLTPSSFSMQELLDILDHNWYIIVSMNPDGYQYTFDSDRMWRKNREPNQGSQCVGTDLNRQFPVGHLTEGGSSNKCSSTYAGVEAFTTKEAQIWREWFMKLRNSGGGDIEAQLSVHSYSQLIMPPWATGRVAIPEDPADIDYQMRVSQRMQSALFNVHEKVYRVGQSRDVVGYPAGGTTEDYSYQTLGVTLSWVLELRDTGAYGFLLPADQIIPTAEETVAMFIEVSKELSSRN</sequence>
<evidence type="ECO:0000256" key="2">
    <source>
        <dbReference type="ARBA" id="ARBA00005988"/>
    </source>
</evidence>
<dbReference type="PROSITE" id="PS00132">
    <property type="entry name" value="CARBOXYPEPT_ZN_1"/>
    <property type="match status" value="1"/>
</dbReference>
<keyword evidence="6" id="KW-0732">Signal</keyword>
<dbReference type="Proteomes" id="UP000011014">
    <property type="component" value="Unassembled WGS sequence"/>
</dbReference>
<dbReference type="GO" id="GO:0006508">
    <property type="term" value="P:proteolysis"/>
    <property type="evidence" value="ECO:0007669"/>
    <property type="project" value="UniProtKB-KW"/>
</dbReference>
<keyword evidence="7" id="KW-0378">Hydrolase</keyword>
<keyword evidence="4" id="KW-0645">Protease</keyword>
<dbReference type="PROSITE" id="PS52035">
    <property type="entry name" value="PEPTIDASE_M14"/>
    <property type="match status" value="1"/>
</dbReference>
<comment type="cofactor">
    <cofactor evidence="1">
        <name>Zn(2+)</name>
        <dbReference type="ChEBI" id="CHEBI:29105"/>
    </cofactor>
</comment>
<dbReference type="AlphaFoldDB" id="E4YJ20"/>
<dbReference type="CDD" id="cd03860">
    <property type="entry name" value="M14_CP_A-B_like"/>
    <property type="match status" value="1"/>
</dbReference>